<feature type="compositionally biased region" description="Acidic residues" evidence="1">
    <location>
        <begin position="378"/>
        <end position="388"/>
    </location>
</feature>
<dbReference type="AlphaFoldDB" id="A0AB36CI42"/>
<evidence type="ECO:0000313" key="3">
    <source>
        <dbReference type="Proteomes" id="UP000544551"/>
    </source>
</evidence>
<comment type="caution">
    <text evidence="2">The sequence shown here is derived from an EMBL/GenBank/DDBJ whole genome shotgun (WGS) entry which is preliminary data.</text>
</comment>
<reference evidence="2 3" key="1">
    <citation type="submission" date="2020-04" db="EMBL/GenBank/DDBJ databases">
        <authorList>
            <person name="Hitch T.C.A."/>
            <person name="Wylensek D."/>
            <person name="Clavel T."/>
        </authorList>
    </citation>
    <scope>NUCLEOTIDE SEQUENCE [LARGE SCALE GENOMIC DNA]</scope>
    <source>
        <strain evidence="2 3">BL-383-APC-3D</strain>
    </source>
</reference>
<feature type="region of interest" description="Disordered" evidence="1">
    <location>
        <begin position="367"/>
        <end position="388"/>
    </location>
</feature>
<protein>
    <submittedName>
        <fullName evidence="2">DUF4192 domain-containing protein</fullName>
    </submittedName>
</protein>
<evidence type="ECO:0000313" key="2">
    <source>
        <dbReference type="EMBL" id="NME88096.1"/>
    </source>
</evidence>
<organism evidence="2 3">
    <name type="scientific">Corynebacterium stationis</name>
    <dbReference type="NCBI Taxonomy" id="1705"/>
    <lineage>
        <taxon>Bacteria</taxon>
        <taxon>Bacillati</taxon>
        <taxon>Actinomycetota</taxon>
        <taxon>Actinomycetes</taxon>
        <taxon>Mycobacteriales</taxon>
        <taxon>Corynebacteriaceae</taxon>
        <taxon>Corynebacterium</taxon>
    </lineage>
</organism>
<gene>
    <name evidence="2" type="ORF">HF853_00075</name>
</gene>
<sequence length="388" mass="42519">MTNSSTLRTPGQLLANIPGILGFYPSDSIVLMAFEESDGDLTLGPTLRFDIADLSATLTKALTAIDHHRCVFIMPFAITSSTGSDIQRIAQEIFNHAELLDMPITALWHTAEIADGEPFAAIERDLSEISEELREIEEMPRDWKNGHIDQVVSAVTMEPFIREGRLPGYDRDEAHAPLHRRNHIIDADTLELIQGQALHAAAIMHDKDSLVNPRYGYGLEDLLKECEELIFQASTYGFDAADSCLHDLGLLGSAAMTMGNTYVRDLTAATYLDHPEETAAIMLATSQSFSGVIRNNALCMYAAAQIKRGMPMYAGMALGASQSVDHNHSLTSLMLQCYLNGLATNCVDNINQGSANARSHYYRKLAQRTSDSAKSEDEAGTDNFDDAA</sequence>
<dbReference type="EMBL" id="JABAFZ010000001">
    <property type="protein sequence ID" value="NME88096.1"/>
    <property type="molecule type" value="Genomic_DNA"/>
</dbReference>
<proteinExistence type="predicted"/>
<accession>A0AB36CI42</accession>
<evidence type="ECO:0000256" key="1">
    <source>
        <dbReference type="SAM" id="MobiDB-lite"/>
    </source>
</evidence>
<dbReference type="Proteomes" id="UP000544551">
    <property type="component" value="Unassembled WGS sequence"/>
</dbReference>
<name>A0AB36CI42_9CORY</name>
<dbReference type="RefSeq" id="WP_168968718.1">
    <property type="nucleotide sequence ID" value="NZ_CAJFGC010000001.1"/>
</dbReference>
<dbReference type="Pfam" id="PF13830">
    <property type="entry name" value="DUF4192"/>
    <property type="match status" value="1"/>
</dbReference>
<dbReference type="InterPro" id="IPR025447">
    <property type="entry name" value="DUF4192"/>
</dbReference>